<keyword evidence="5" id="KW-0777">Teichoic acid biosynthesis</keyword>
<keyword evidence="6" id="KW-0472">Membrane</keyword>
<dbReference type="InterPro" id="IPR051612">
    <property type="entry name" value="Teichoic_Acid_Biosynth"/>
</dbReference>
<dbReference type="PANTHER" id="PTHR37316:SF3">
    <property type="entry name" value="TEICHOIC ACID GLYCEROL-PHOSPHATE TRANSFERASE"/>
    <property type="match status" value="1"/>
</dbReference>
<comment type="subcellular location">
    <subcellularLocation>
        <location evidence="1">Cell membrane</location>
        <topology evidence="1">Peripheral membrane protein</topology>
    </subcellularLocation>
</comment>
<dbReference type="InterPro" id="IPR043148">
    <property type="entry name" value="TagF_C"/>
</dbReference>
<sequence length="395" mass="46215">MEEKLRKIKMQAYAAYLRRKMTTRDVNTWIFGCWLGQKYRDNSMEFFEWVNRYHPEIDSYWFTKDPWICDYVKSKGYKAVLESENNKEAEKIMLRAGCVVYTIGLCDITGRGFFLDGVIELNLWHGIPIKKIGYDAGVVKPPLTIKERLRNCFTQHGKVITTASSDYFAKISESCFGLPFVPVLGFPNHDALYLNRTCRITEDAEKKYPGSIKILYMPTFRDARDKGIPFRPFGQFGFNQEQVSKVLEQNNMVLLNKGHFWDKTLTDKELTPRIINIEDTPILNNMDLIRTVDILITDYSSIYFDFLFMGKPVIKSPFDFDYYIHNCRGIYMDYDSLPGQTAHDWCEVCEILASRSYANISHAEIGKYFKHIDNKASERVFDYTMAEVEKRFDKQ</sequence>
<evidence type="ECO:0000256" key="3">
    <source>
        <dbReference type="ARBA" id="ARBA00022475"/>
    </source>
</evidence>
<dbReference type="GO" id="GO:0005886">
    <property type="term" value="C:plasma membrane"/>
    <property type="evidence" value="ECO:0007669"/>
    <property type="project" value="UniProtKB-SubCell"/>
</dbReference>
<dbReference type="InterPro" id="IPR043149">
    <property type="entry name" value="TagF_N"/>
</dbReference>
<dbReference type="EC" id="2.7.8.-" evidence="7"/>
<dbReference type="Gene3D" id="3.40.50.11820">
    <property type="match status" value="1"/>
</dbReference>
<dbReference type="PANTHER" id="PTHR37316">
    <property type="entry name" value="TEICHOIC ACID GLYCEROL-PHOSPHATE PRIMASE"/>
    <property type="match status" value="1"/>
</dbReference>
<keyword evidence="3" id="KW-1003">Cell membrane</keyword>
<dbReference type="GO" id="GO:0019350">
    <property type="term" value="P:teichoic acid biosynthetic process"/>
    <property type="evidence" value="ECO:0007669"/>
    <property type="project" value="UniProtKB-KW"/>
</dbReference>
<evidence type="ECO:0000256" key="6">
    <source>
        <dbReference type="ARBA" id="ARBA00023136"/>
    </source>
</evidence>
<evidence type="ECO:0000256" key="1">
    <source>
        <dbReference type="ARBA" id="ARBA00004202"/>
    </source>
</evidence>
<dbReference type="Gene3D" id="3.40.50.12580">
    <property type="match status" value="1"/>
</dbReference>
<dbReference type="AlphaFoldDB" id="A0A6N2ZGZ1"/>
<dbReference type="RefSeq" id="WP_302974527.1">
    <property type="nucleotide sequence ID" value="NZ_CACRUT010000006.1"/>
</dbReference>
<proteinExistence type="inferred from homology"/>
<evidence type="ECO:0000256" key="2">
    <source>
        <dbReference type="ARBA" id="ARBA00010488"/>
    </source>
</evidence>
<protein>
    <submittedName>
        <fullName evidence="7">CDP-glycerol:glycerophosphate glycerophosphotransferase</fullName>
        <ecNumber evidence="7">2.7.8.-</ecNumber>
    </submittedName>
</protein>
<name>A0A6N2ZGZ1_9BACT</name>
<organism evidence="7">
    <name type="scientific">Paraprevotella clara</name>
    <dbReference type="NCBI Taxonomy" id="454154"/>
    <lineage>
        <taxon>Bacteria</taxon>
        <taxon>Pseudomonadati</taxon>
        <taxon>Bacteroidota</taxon>
        <taxon>Bacteroidia</taxon>
        <taxon>Bacteroidales</taxon>
        <taxon>Prevotellaceae</taxon>
        <taxon>Paraprevotella</taxon>
    </lineage>
</organism>
<dbReference type="Pfam" id="PF04464">
    <property type="entry name" value="Glyphos_transf"/>
    <property type="match status" value="1"/>
</dbReference>
<gene>
    <name evidence="7" type="primary">tagB</name>
    <name evidence="7" type="ORF">PCLFYP37_01054</name>
</gene>
<evidence type="ECO:0000256" key="5">
    <source>
        <dbReference type="ARBA" id="ARBA00022944"/>
    </source>
</evidence>
<accession>A0A6N2ZGZ1</accession>
<dbReference type="EMBL" id="CACRUT010000006">
    <property type="protein sequence ID" value="VYT76242.1"/>
    <property type="molecule type" value="Genomic_DNA"/>
</dbReference>
<dbReference type="InterPro" id="IPR007554">
    <property type="entry name" value="Glycerophosphate_synth"/>
</dbReference>
<keyword evidence="4 7" id="KW-0808">Transferase</keyword>
<reference evidence="7" key="1">
    <citation type="submission" date="2019-11" db="EMBL/GenBank/DDBJ databases">
        <authorList>
            <person name="Feng L."/>
        </authorList>
    </citation>
    <scope>NUCLEOTIDE SEQUENCE</scope>
    <source>
        <strain evidence="7">PclaraLFYP37</strain>
    </source>
</reference>
<evidence type="ECO:0000256" key="4">
    <source>
        <dbReference type="ARBA" id="ARBA00022679"/>
    </source>
</evidence>
<comment type="similarity">
    <text evidence="2">Belongs to the CDP-glycerol glycerophosphotransferase family.</text>
</comment>
<dbReference type="SUPFAM" id="SSF53756">
    <property type="entry name" value="UDP-Glycosyltransferase/glycogen phosphorylase"/>
    <property type="match status" value="1"/>
</dbReference>
<dbReference type="GO" id="GO:0047355">
    <property type="term" value="F:CDP-glycerol glycerophosphotransferase activity"/>
    <property type="evidence" value="ECO:0007669"/>
    <property type="project" value="InterPro"/>
</dbReference>
<evidence type="ECO:0000313" key="7">
    <source>
        <dbReference type="EMBL" id="VYT76242.1"/>
    </source>
</evidence>